<dbReference type="InterPro" id="IPR020850">
    <property type="entry name" value="GED_dom"/>
</dbReference>
<keyword evidence="2" id="KW-0342">GTP-binding</keyword>
<dbReference type="GO" id="GO:0005874">
    <property type="term" value="C:microtubule"/>
    <property type="evidence" value="ECO:0007669"/>
    <property type="project" value="TreeGrafter"/>
</dbReference>
<dbReference type="EMBL" id="ML975519">
    <property type="protein sequence ID" value="KAF1828619.1"/>
    <property type="molecule type" value="Genomic_DNA"/>
</dbReference>
<keyword evidence="7" id="KW-1185">Reference proteome</keyword>
<feature type="domain" description="Dynamin-type G" evidence="5">
    <location>
        <begin position="33"/>
        <end position="323"/>
    </location>
</feature>
<dbReference type="InterPro" id="IPR000375">
    <property type="entry name" value="Dynamin_stalk"/>
</dbReference>
<dbReference type="InterPro" id="IPR045063">
    <property type="entry name" value="Dynamin_N"/>
</dbReference>
<evidence type="ECO:0000259" key="4">
    <source>
        <dbReference type="PROSITE" id="PS51388"/>
    </source>
</evidence>
<dbReference type="AlphaFoldDB" id="A0A6A5JX12"/>
<dbReference type="GO" id="GO:0016020">
    <property type="term" value="C:membrane"/>
    <property type="evidence" value="ECO:0007669"/>
    <property type="project" value="TreeGrafter"/>
</dbReference>
<feature type="domain" description="GED" evidence="4">
    <location>
        <begin position="644"/>
        <end position="732"/>
    </location>
</feature>
<name>A0A6A5JX12_9PLEO</name>
<evidence type="ECO:0000313" key="6">
    <source>
        <dbReference type="EMBL" id="KAF1828619.1"/>
    </source>
</evidence>
<feature type="compositionally biased region" description="Acidic residues" evidence="3">
    <location>
        <begin position="417"/>
        <end position="436"/>
    </location>
</feature>
<dbReference type="GO" id="GO:0006897">
    <property type="term" value="P:endocytosis"/>
    <property type="evidence" value="ECO:0007669"/>
    <property type="project" value="TreeGrafter"/>
</dbReference>
<dbReference type="PROSITE" id="PS51388">
    <property type="entry name" value="GED"/>
    <property type="match status" value="1"/>
</dbReference>
<dbReference type="GO" id="GO:0008017">
    <property type="term" value="F:microtubule binding"/>
    <property type="evidence" value="ECO:0007669"/>
    <property type="project" value="TreeGrafter"/>
</dbReference>
<dbReference type="Proteomes" id="UP000800040">
    <property type="component" value="Unassembled WGS sequence"/>
</dbReference>
<dbReference type="GO" id="GO:0000266">
    <property type="term" value="P:mitochondrial fission"/>
    <property type="evidence" value="ECO:0007669"/>
    <property type="project" value="TreeGrafter"/>
</dbReference>
<evidence type="ECO:0000259" key="5">
    <source>
        <dbReference type="PROSITE" id="PS51718"/>
    </source>
</evidence>
<dbReference type="PANTHER" id="PTHR11566:SF215">
    <property type="entry name" value="DYNAMIN GTPASE"/>
    <property type="match status" value="1"/>
</dbReference>
<evidence type="ECO:0000256" key="1">
    <source>
        <dbReference type="ARBA" id="ARBA00022741"/>
    </source>
</evidence>
<dbReference type="SUPFAM" id="SSF52540">
    <property type="entry name" value="P-loop containing nucleoside triphosphate hydrolases"/>
    <property type="match status" value="1"/>
</dbReference>
<keyword evidence="1" id="KW-0547">Nucleotide-binding</keyword>
<dbReference type="FunFam" id="3.40.50.300:FF:001425">
    <property type="entry name" value="Dynamin GTPase, putative"/>
    <property type="match status" value="1"/>
</dbReference>
<dbReference type="PANTHER" id="PTHR11566">
    <property type="entry name" value="DYNAMIN"/>
    <property type="match status" value="1"/>
</dbReference>
<dbReference type="InterPro" id="IPR027417">
    <property type="entry name" value="P-loop_NTPase"/>
</dbReference>
<evidence type="ECO:0000256" key="3">
    <source>
        <dbReference type="SAM" id="MobiDB-lite"/>
    </source>
</evidence>
<organism evidence="6 7">
    <name type="scientific">Decorospora gaudefroyi</name>
    <dbReference type="NCBI Taxonomy" id="184978"/>
    <lineage>
        <taxon>Eukaryota</taxon>
        <taxon>Fungi</taxon>
        <taxon>Dikarya</taxon>
        <taxon>Ascomycota</taxon>
        <taxon>Pezizomycotina</taxon>
        <taxon>Dothideomycetes</taxon>
        <taxon>Pleosporomycetidae</taxon>
        <taxon>Pleosporales</taxon>
        <taxon>Pleosporineae</taxon>
        <taxon>Pleosporaceae</taxon>
        <taxon>Decorospora</taxon>
    </lineage>
</organism>
<dbReference type="InterPro" id="IPR030381">
    <property type="entry name" value="G_DYNAMIN_dom"/>
</dbReference>
<dbReference type="PROSITE" id="PS51718">
    <property type="entry name" value="G_DYNAMIN_2"/>
    <property type="match status" value="1"/>
</dbReference>
<dbReference type="GO" id="GO:0016559">
    <property type="term" value="P:peroxisome fission"/>
    <property type="evidence" value="ECO:0007669"/>
    <property type="project" value="TreeGrafter"/>
</dbReference>
<dbReference type="Pfam" id="PF01031">
    <property type="entry name" value="Dynamin_M"/>
    <property type="match status" value="1"/>
</dbReference>
<dbReference type="InterPro" id="IPR001401">
    <property type="entry name" value="Dynamin_GTPase"/>
</dbReference>
<dbReference type="GO" id="GO:0005739">
    <property type="term" value="C:mitochondrion"/>
    <property type="evidence" value="ECO:0007669"/>
    <property type="project" value="TreeGrafter"/>
</dbReference>
<gene>
    <name evidence="6" type="ORF">BDW02DRAFT_614906</name>
</gene>
<accession>A0A6A5JX12</accession>
<dbReference type="Gene3D" id="3.40.50.300">
    <property type="entry name" value="P-loop containing nucleotide triphosphate hydrolases"/>
    <property type="match status" value="1"/>
</dbReference>
<dbReference type="Pfam" id="PF00350">
    <property type="entry name" value="Dynamin_N"/>
    <property type="match status" value="1"/>
</dbReference>
<dbReference type="GO" id="GO:0005525">
    <property type="term" value="F:GTP binding"/>
    <property type="evidence" value="ECO:0007669"/>
    <property type="project" value="InterPro"/>
</dbReference>
<evidence type="ECO:0000313" key="7">
    <source>
        <dbReference type="Proteomes" id="UP000800040"/>
    </source>
</evidence>
<protein>
    <submittedName>
        <fullName evidence="6">Interferon-induced GTP-binding protein Mx2</fullName>
    </submittedName>
</protein>
<reference evidence="6" key="1">
    <citation type="submission" date="2020-01" db="EMBL/GenBank/DDBJ databases">
        <authorList>
            <consortium name="DOE Joint Genome Institute"/>
            <person name="Haridas S."/>
            <person name="Albert R."/>
            <person name="Binder M."/>
            <person name="Bloem J."/>
            <person name="Labutti K."/>
            <person name="Salamov A."/>
            <person name="Andreopoulos B."/>
            <person name="Baker S.E."/>
            <person name="Barry K."/>
            <person name="Bills G."/>
            <person name="Bluhm B.H."/>
            <person name="Cannon C."/>
            <person name="Castanera R."/>
            <person name="Culley D.E."/>
            <person name="Daum C."/>
            <person name="Ezra D."/>
            <person name="Gonzalez J.B."/>
            <person name="Henrissat B."/>
            <person name="Kuo A."/>
            <person name="Liang C."/>
            <person name="Lipzen A."/>
            <person name="Lutzoni F."/>
            <person name="Magnuson J."/>
            <person name="Mondo S."/>
            <person name="Nolan M."/>
            <person name="Ohm R."/>
            <person name="Pangilinan J."/>
            <person name="Park H.-J."/>
            <person name="Ramirez L."/>
            <person name="Alfaro M."/>
            <person name="Sun H."/>
            <person name="Tritt A."/>
            <person name="Yoshinaga Y."/>
            <person name="Zwiers L.-H."/>
            <person name="Turgeon B.G."/>
            <person name="Goodwin S.B."/>
            <person name="Spatafora J.W."/>
            <person name="Crous P.W."/>
            <person name="Grigoriev I.V."/>
        </authorList>
    </citation>
    <scope>NUCLEOTIDE SEQUENCE</scope>
    <source>
        <strain evidence="6">P77</strain>
    </source>
</reference>
<dbReference type="GO" id="GO:0003924">
    <property type="term" value="F:GTPase activity"/>
    <property type="evidence" value="ECO:0007669"/>
    <property type="project" value="InterPro"/>
</dbReference>
<dbReference type="CDD" id="cd08771">
    <property type="entry name" value="DLP_1"/>
    <property type="match status" value="1"/>
</dbReference>
<dbReference type="InterPro" id="IPR022812">
    <property type="entry name" value="Dynamin"/>
</dbReference>
<evidence type="ECO:0000256" key="2">
    <source>
        <dbReference type="ARBA" id="ARBA00023134"/>
    </source>
</evidence>
<dbReference type="OrthoDB" id="415706at2759"/>
<feature type="region of interest" description="Disordered" evidence="3">
    <location>
        <begin position="413"/>
        <end position="436"/>
    </location>
</feature>
<dbReference type="PRINTS" id="PR00195">
    <property type="entry name" value="DYNAMIN"/>
</dbReference>
<dbReference type="SMART" id="SM00053">
    <property type="entry name" value="DYNc"/>
    <property type="match status" value="1"/>
</dbReference>
<proteinExistence type="predicted"/>
<dbReference type="GO" id="GO:0048312">
    <property type="term" value="P:intracellular distribution of mitochondria"/>
    <property type="evidence" value="ECO:0007669"/>
    <property type="project" value="TreeGrafter"/>
</dbReference>
<sequence>MAADMITSKSNHLASPALLRKIDQLREKNVGQHVPLPQLVVVGDQSSGKSSLLESLTGVPFPRDLELCTRYATQITSRRDPESRVDIKIIAGPHASDDHKRLVASYRPEIPPTEDFRSHLREILKEANARMGIRTDLASCEGTVFSEDILKIEICGPGEDYLTVIDVPGIFRNPSEGITTKADIQLVQNMVRGYIKHSRTIILAVLPSNVDIATQEILTMAEDFDKSGERTLGVLTKPDLVTEQSAQANICNLVLGKKRPLTLGYYIVRSRGADDADAFNLSEAENLFLKTPWNTLPKDRLGAVALKARLTELLGQITRKEFPELLKDVRKQLSDCQATMKELGPARQTEKEQRLFLSSLARRFQELVEAALTARYSSHDIFDEVEPRLITYVANLTETFGDDFARKAHLRHFETTESNEEEEDDESDKDVEDDLSEDANARERTILLEDIDLDEYGVLDNIISKDSGIENPRSGITSWTEKLYLQSRGVDLGIFGGTILSSAFREQSDKWPSMAKMYVSRVIVVIHRFMVIALDTLCADSCVREEIWASILDEVLTRYKAALHQATFLVSLERDKKPYTVNHYFNENLQIVRGNRKAAMLKAKSRQEIKRGFHNSAQVSDNLIVDLEDVRSTTKNKSNVDQVKEEIHDILWSYYKVARKRFVDNVYQQAVDHCLLTGPRSPLAVLTQEWVIELDSERLEMIAGESLLTKQQRLTLSNKIEDLEAASRILRR</sequence>